<evidence type="ECO:0000313" key="1">
    <source>
        <dbReference type="EMBL" id="EIE84201.1"/>
    </source>
</evidence>
<proteinExistence type="predicted"/>
<dbReference type="GeneID" id="93615877"/>
<evidence type="ECO:0000313" key="2">
    <source>
        <dbReference type="Proteomes" id="UP000009138"/>
    </source>
</evidence>
<organism evidence="1 2">
    <name type="scientific">Rhizopus delemar (strain RA 99-880 / ATCC MYA-4621 / FGSC 9543 / NRRL 43880)</name>
    <name type="common">Mucormycosis agent</name>
    <name type="synonym">Rhizopus arrhizus var. delemar</name>
    <dbReference type="NCBI Taxonomy" id="246409"/>
    <lineage>
        <taxon>Eukaryota</taxon>
        <taxon>Fungi</taxon>
        <taxon>Fungi incertae sedis</taxon>
        <taxon>Mucoromycota</taxon>
        <taxon>Mucoromycotina</taxon>
        <taxon>Mucoromycetes</taxon>
        <taxon>Mucorales</taxon>
        <taxon>Mucorineae</taxon>
        <taxon>Rhizopodaceae</taxon>
        <taxon>Rhizopus</taxon>
    </lineage>
</organism>
<sequence>MPESLQPSFHMHVRLSFPPPYGIVCLLLPKAIYLDLRLLHTLALKGLDIPLAKEKPQIGQYSVSVFLLSIPHSNTYLPFVLYPLEEKHHNILSPLVNPSSGMPVHSLCYHHLKGRW</sequence>
<protein>
    <submittedName>
        <fullName evidence="1">Uncharacterized protein</fullName>
    </submittedName>
</protein>
<dbReference type="EMBL" id="CH476737">
    <property type="protein sequence ID" value="EIE84201.1"/>
    <property type="molecule type" value="Genomic_DNA"/>
</dbReference>
<accession>I1C6X1</accession>
<dbReference type="AlphaFoldDB" id="I1C6X1"/>
<dbReference type="VEuPathDB" id="FungiDB:RO3G_08911"/>
<keyword evidence="2" id="KW-1185">Reference proteome</keyword>
<dbReference type="Proteomes" id="UP000009138">
    <property type="component" value="Unassembled WGS sequence"/>
</dbReference>
<name>I1C6X1_RHIO9</name>
<dbReference type="RefSeq" id="XP_067519597.1">
    <property type="nucleotide sequence ID" value="XM_067663496.1"/>
</dbReference>
<gene>
    <name evidence="1" type="ORF">RO3G_08911</name>
</gene>
<dbReference type="InParanoid" id="I1C6X1"/>
<reference evidence="1 2" key="1">
    <citation type="journal article" date="2009" name="PLoS Genet.">
        <title>Genomic analysis of the basal lineage fungus Rhizopus oryzae reveals a whole-genome duplication.</title>
        <authorList>
            <person name="Ma L.-J."/>
            <person name="Ibrahim A.S."/>
            <person name="Skory C."/>
            <person name="Grabherr M.G."/>
            <person name="Burger G."/>
            <person name="Butler M."/>
            <person name="Elias M."/>
            <person name="Idnurm A."/>
            <person name="Lang B.F."/>
            <person name="Sone T."/>
            <person name="Abe A."/>
            <person name="Calvo S.E."/>
            <person name="Corrochano L.M."/>
            <person name="Engels R."/>
            <person name="Fu J."/>
            <person name="Hansberg W."/>
            <person name="Kim J.-M."/>
            <person name="Kodira C.D."/>
            <person name="Koehrsen M.J."/>
            <person name="Liu B."/>
            <person name="Miranda-Saavedra D."/>
            <person name="O'Leary S."/>
            <person name="Ortiz-Castellanos L."/>
            <person name="Poulter R."/>
            <person name="Rodriguez-Romero J."/>
            <person name="Ruiz-Herrera J."/>
            <person name="Shen Y.-Q."/>
            <person name="Zeng Q."/>
            <person name="Galagan J."/>
            <person name="Birren B.W."/>
            <person name="Cuomo C.A."/>
            <person name="Wickes B.L."/>
        </authorList>
    </citation>
    <scope>NUCLEOTIDE SEQUENCE [LARGE SCALE GENOMIC DNA]</scope>
    <source>
        <strain evidence="2">RA 99-880 / ATCC MYA-4621 / FGSC 9543 / NRRL 43880</strain>
    </source>
</reference>